<protein>
    <submittedName>
        <fullName evidence="2">Glucosyltransferase domain-containing protein</fullName>
    </submittedName>
</protein>
<keyword evidence="1" id="KW-0812">Transmembrane</keyword>
<sequence length="539" mass="61363">MEKTQNKVLCRVRDILKTSLDTAERECRLFWEYIRRNYLSLAVFSALYLLLFGSWLYHTNPRVDTDALINVPNSYFNWEVIGRQFGVFTKYVFGLQWFDPQFAAFAGYFLFCVAGVLFGYLFWRCLREKGALCAAFALAMFASPIMAEQYYFDLQIFEIALAFILCAVSAGLTLYGAFRRRWFSLVLAALALLWSVGTYQSFAFLYVALIAFCFMLLYRRYTVFKERTVSVGQYGAAAGLSVAVFAAAVIVYCVITYFWFSGNAYAQEQLRWFYDPLPHIRRIIGENMREGFTGTGIYYTAFYGVFALLAAGVSVWDGVVSKNRFSLVYVAAAIFLQFVPFLLTVLFGGVKPVRSQFTYSFVLAADMLFLASRPWKYKLHRACNFGTVFIVLAAVALFSQLQVTARLVYTENIRAQEDLRVATEIEEEINRLSDLNKPVAFIGEYDQKLNNACYTPQHVYDGVTVIGYSVFNFFISRNDNYYENSNRICSFLQTVGFSFQPISAELMAEANVTAQSMPCWPQAGSVVDAGAYTVVKFSE</sequence>
<evidence type="ECO:0000256" key="1">
    <source>
        <dbReference type="SAM" id="Phobius"/>
    </source>
</evidence>
<dbReference type="Pfam" id="PF14264">
    <property type="entry name" value="Glucos_trans_II"/>
    <property type="match status" value="1"/>
</dbReference>
<reference evidence="2" key="2">
    <citation type="submission" date="2021-04" db="EMBL/GenBank/DDBJ databases">
        <authorList>
            <person name="Gilroy R."/>
        </authorList>
    </citation>
    <scope>NUCLEOTIDE SEQUENCE</scope>
    <source>
        <strain evidence="2">CHK187-5294</strain>
    </source>
</reference>
<feature type="transmembrane region" description="Helical" evidence="1">
    <location>
        <begin position="102"/>
        <end position="123"/>
    </location>
</feature>
<feature type="transmembrane region" description="Helical" evidence="1">
    <location>
        <begin position="156"/>
        <end position="175"/>
    </location>
</feature>
<feature type="transmembrane region" description="Helical" evidence="1">
    <location>
        <begin position="182"/>
        <end position="197"/>
    </location>
</feature>
<reference evidence="2" key="1">
    <citation type="journal article" date="2021" name="PeerJ">
        <title>Extensive microbial diversity within the chicken gut microbiome revealed by metagenomics and culture.</title>
        <authorList>
            <person name="Gilroy R."/>
            <person name="Ravi A."/>
            <person name="Getino M."/>
            <person name="Pursley I."/>
            <person name="Horton D.L."/>
            <person name="Alikhan N.F."/>
            <person name="Baker D."/>
            <person name="Gharbi K."/>
            <person name="Hall N."/>
            <person name="Watson M."/>
            <person name="Adriaenssens E.M."/>
            <person name="Foster-Nyarko E."/>
            <person name="Jarju S."/>
            <person name="Secka A."/>
            <person name="Antonio M."/>
            <person name="Oren A."/>
            <person name="Chaudhuri R.R."/>
            <person name="La Ragione R."/>
            <person name="Hildebrand F."/>
            <person name="Pallen M.J."/>
        </authorList>
    </citation>
    <scope>NUCLEOTIDE SEQUENCE</scope>
    <source>
        <strain evidence="2">CHK187-5294</strain>
    </source>
</reference>
<dbReference type="Proteomes" id="UP000824132">
    <property type="component" value="Unassembled WGS sequence"/>
</dbReference>
<name>A0A9D2IE48_9FIRM</name>
<accession>A0A9D2IE48</accession>
<dbReference type="InterPro" id="IPR025686">
    <property type="entry name" value="Glucos_trans_II"/>
</dbReference>
<keyword evidence="1" id="KW-1133">Transmembrane helix</keyword>
<evidence type="ECO:0000313" key="2">
    <source>
        <dbReference type="EMBL" id="HIZ03798.1"/>
    </source>
</evidence>
<feature type="transmembrane region" description="Helical" evidence="1">
    <location>
        <begin position="234"/>
        <end position="260"/>
    </location>
</feature>
<dbReference type="EMBL" id="DXCL01000031">
    <property type="protein sequence ID" value="HIZ03798.1"/>
    <property type="molecule type" value="Genomic_DNA"/>
</dbReference>
<dbReference type="AlphaFoldDB" id="A0A9D2IE48"/>
<feature type="transmembrane region" description="Helical" evidence="1">
    <location>
        <begin position="382"/>
        <end position="401"/>
    </location>
</feature>
<evidence type="ECO:0000313" key="3">
    <source>
        <dbReference type="Proteomes" id="UP000824132"/>
    </source>
</evidence>
<organism evidence="2 3">
    <name type="scientific">Candidatus Borkfalkia avistercoris</name>
    <dbReference type="NCBI Taxonomy" id="2838504"/>
    <lineage>
        <taxon>Bacteria</taxon>
        <taxon>Bacillati</taxon>
        <taxon>Bacillota</taxon>
        <taxon>Clostridia</taxon>
        <taxon>Christensenellales</taxon>
        <taxon>Christensenellaceae</taxon>
        <taxon>Candidatus Borkfalkia</taxon>
    </lineage>
</organism>
<feature type="transmembrane region" description="Helical" evidence="1">
    <location>
        <begin position="130"/>
        <end position="150"/>
    </location>
</feature>
<proteinExistence type="predicted"/>
<feature type="transmembrane region" description="Helical" evidence="1">
    <location>
        <begin position="38"/>
        <end position="57"/>
    </location>
</feature>
<keyword evidence="1" id="KW-0472">Membrane</keyword>
<feature type="transmembrane region" description="Helical" evidence="1">
    <location>
        <begin position="297"/>
        <end position="316"/>
    </location>
</feature>
<comment type="caution">
    <text evidence="2">The sequence shown here is derived from an EMBL/GenBank/DDBJ whole genome shotgun (WGS) entry which is preliminary data.</text>
</comment>
<gene>
    <name evidence="2" type="ORF">H9727_05875</name>
</gene>
<feature type="transmembrane region" description="Helical" evidence="1">
    <location>
        <begin position="328"/>
        <end position="350"/>
    </location>
</feature>